<dbReference type="GO" id="GO:0009097">
    <property type="term" value="P:isoleucine biosynthetic process"/>
    <property type="evidence" value="ECO:0007669"/>
    <property type="project" value="TreeGrafter"/>
</dbReference>
<evidence type="ECO:0000256" key="3">
    <source>
        <dbReference type="RuleBase" id="RU362132"/>
    </source>
</evidence>
<dbReference type="GO" id="GO:0050660">
    <property type="term" value="F:flavin adenine dinucleotide binding"/>
    <property type="evidence" value="ECO:0007669"/>
    <property type="project" value="TreeGrafter"/>
</dbReference>
<feature type="domain" description="Thiamine pyrophosphate enzyme central" evidence="4">
    <location>
        <begin position="201"/>
        <end position="328"/>
    </location>
</feature>
<dbReference type="GO" id="GO:0009099">
    <property type="term" value="P:L-valine biosynthetic process"/>
    <property type="evidence" value="ECO:0007669"/>
    <property type="project" value="TreeGrafter"/>
</dbReference>
<accession>A0AA50KGV6</accession>
<feature type="domain" description="Thiamine pyrophosphate enzyme TPP-binding" evidence="5">
    <location>
        <begin position="396"/>
        <end position="544"/>
    </location>
</feature>
<reference evidence="7" key="1">
    <citation type="submission" date="2023-08" db="EMBL/GenBank/DDBJ databases">
        <title>Complete genome sequence of Shewanella oncorhynchi Z-P2, a siderophore putrebactin-producing bacterium.</title>
        <authorList>
            <person name="Zhang Y."/>
        </authorList>
    </citation>
    <scope>NUCLEOTIDE SEQUENCE</scope>
    <source>
        <strain evidence="7">Z-P2</strain>
    </source>
</reference>
<dbReference type="Pfam" id="PF00205">
    <property type="entry name" value="TPP_enzyme_M"/>
    <property type="match status" value="1"/>
</dbReference>
<dbReference type="Gene3D" id="3.40.50.1220">
    <property type="entry name" value="TPP-binding domain"/>
    <property type="match status" value="1"/>
</dbReference>
<dbReference type="KEGG" id="sog:RA178_07155"/>
<evidence type="ECO:0000259" key="5">
    <source>
        <dbReference type="Pfam" id="PF02775"/>
    </source>
</evidence>
<keyword evidence="2 3" id="KW-0786">Thiamine pyrophosphate</keyword>
<dbReference type="Pfam" id="PF02776">
    <property type="entry name" value="TPP_enzyme_N"/>
    <property type="match status" value="1"/>
</dbReference>
<dbReference type="InterPro" id="IPR000399">
    <property type="entry name" value="TPP-bd_CS"/>
</dbReference>
<sequence>MSLSPITVAADAVIEFLAHQGIYALHNYPGGTIAPLLDACKRFGVAVYTSRNEQGAGYAALAQGKLTQLPGIVAVTSGPGVTNVLTPVADAYFDGIPMLVFTGQVGTGDLTGSKSVRQSGFQEVDTPALMKPITKAQFQPQNIVELYEILPQAWALALEGRKGPVSIDLPMDVQRTAVTEPIKLITAALAKTNTAELDVFVDTLIEAINTSQRPVIICGNGMTTPALVEALHKLRIHWPAAISHSLLGIGVLPTDDNGCLGFHGHTGSQIAGKAIAESDLLLVLGSRLDVRQTGTLKADFAANAKIFRVDIDEGELAHSRITHHAAVHSGLTEFFDTLLKNQHKLSVPELSEWNNTITQWRDQFSWPYPEYPGIAPDKLLKKLSDKLPESTLVTTGVGAHQHWVARHFRFALPQRKLLTSAGHGTMGYDLPTAIGAAIHAPESTILCIAGDGSFQMNIQELDVISELGLNIKILVVDNHRLGLVSQFQLMNWETDTACGNKHSPNFALIAQGYGIQAIHCSEEAELEQALTAFIEAKGAVLLHVEINPQHDILPMLLGGQATDKMWPYFDAQGKPRGQNHD</sequence>
<dbReference type="InterPro" id="IPR039368">
    <property type="entry name" value="AHAS_TPP"/>
</dbReference>
<dbReference type="RefSeq" id="WP_306685025.1">
    <property type="nucleotide sequence ID" value="NZ_CP132914.1"/>
</dbReference>
<dbReference type="Proteomes" id="UP001236800">
    <property type="component" value="Chromosome"/>
</dbReference>
<dbReference type="CDD" id="cd07035">
    <property type="entry name" value="TPP_PYR_POX_like"/>
    <property type="match status" value="1"/>
</dbReference>
<evidence type="ECO:0000256" key="1">
    <source>
        <dbReference type="ARBA" id="ARBA00007812"/>
    </source>
</evidence>
<dbReference type="SUPFAM" id="SSF52518">
    <property type="entry name" value="Thiamin diphosphate-binding fold (THDP-binding)"/>
    <property type="match status" value="2"/>
</dbReference>
<dbReference type="InterPro" id="IPR029035">
    <property type="entry name" value="DHS-like_NAD/FAD-binding_dom"/>
</dbReference>
<dbReference type="Pfam" id="PF02775">
    <property type="entry name" value="TPP_enzyme_C"/>
    <property type="match status" value="1"/>
</dbReference>
<organism evidence="7">
    <name type="scientific">Shewanella oncorhynchi</name>
    <dbReference type="NCBI Taxonomy" id="2726434"/>
    <lineage>
        <taxon>Bacteria</taxon>
        <taxon>Pseudomonadati</taxon>
        <taxon>Pseudomonadota</taxon>
        <taxon>Gammaproteobacteria</taxon>
        <taxon>Alteromonadales</taxon>
        <taxon>Shewanellaceae</taxon>
        <taxon>Shewanella</taxon>
    </lineage>
</organism>
<comment type="similarity">
    <text evidence="1 3">Belongs to the TPP enzyme family.</text>
</comment>
<dbReference type="InterPro" id="IPR012000">
    <property type="entry name" value="Thiamin_PyroP_enz_cen_dom"/>
</dbReference>
<dbReference type="EMBL" id="CP132914">
    <property type="protein sequence ID" value="WMB74381.1"/>
    <property type="molecule type" value="Genomic_DNA"/>
</dbReference>
<feature type="domain" description="Thiamine pyrophosphate enzyme N-terminal TPP-binding" evidence="6">
    <location>
        <begin position="9"/>
        <end position="126"/>
    </location>
</feature>
<dbReference type="FunFam" id="3.40.50.970:FF:000007">
    <property type="entry name" value="Acetolactate synthase"/>
    <property type="match status" value="1"/>
</dbReference>
<proteinExistence type="inferred from homology"/>
<dbReference type="GO" id="GO:0000287">
    <property type="term" value="F:magnesium ion binding"/>
    <property type="evidence" value="ECO:0007669"/>
    <property type="project" value="InterPro"/>
</dbReference>
<evidence type="ECO:0000259" key="6">
    <source>
        <dbReference type="Pfam" id="PF02776"/>
    </source>
</evidence>
<dbReference type="AlphaFoldDB" id="A0AA50KGV6"/>
<dbReference type="InterPro" id="IPR011766">
    <property type="entry name" value="TPP_enzyme_TPP-bd"/>
</dbReference>
<dbReference type="CDD" id="cd02015">
    <property type="entry name" value="TPP_AHAS"/>
    <property type="match status" value="1"/>
</dbReference>
<dbReference type="PROSITE" id="PS00187">
    <property type="entry name" value="TPP_ENZYMES"/>
    <property type="match status" value="1"/>
</dbReference>
<evidence type="ECO:0000259" key="4">
    <source>
        <dbReference type="Pfam" id="PF00205"/>
    </source>
</evidence>
<dbReference type="GO" id="GO:0030976">
    <property type="term" value="F:thiamine pyrophosphate binding"/>
    <property type="evidence" value="ECO:0007669"/>
    <property type="project" value="InterPro"/>
</dbReference>
<protein>
    <submittedName>
        <fullName evidence="7">Thiamine pyrophosphate-binding protein</fullName>
    </submittedName>
</protein>
<dbReference type="GO" id="GO:0003984">
    <property type="term" value="F:acetolactate synthase activity"/>
    <property type="evidence" value="ECO:0007669"/>
    <property type="project" value="TreeGrafter"/>
</dbReference>
<gene>
    <name evidence="7" type="ORF">RA178_07155</name>
</gene>
<dbReference type="PANTHER" id="PTHR18968:SF142">
    <property type="entry name" value="ACETOLACTATE SYNTHASE"/>
    <property type="match status" value="1"/>
</dbReference>
<dbReference type="Gene3D" id="3.40.50.970">
    <property type="match status" value="2"/>
</dbReference>
<dbReference type="InterPro" id="IPR029061">
    <property type="entry name" value="THDP-binding"/>
</dbReference>
<dbReference type="GeneID" id="301338949"/>
<name>A0AA50KGV6_9GAMM</name>
<dbReference type="GO" id="GO:0005948">
    <property type="term" value="C:acetolactate synthase complex"/>
    <property type="evidence" value="ECO:0007669"/>
    <property type="project" value="TreeGrafter"/>
</dbReference>
<evidence type="ECO:0000256" key="2">
    <source>
        <dbReference type="ARBA" id="ARBA00023052"/>
    </source>
</evidence>
<dbReference type="InterPro" id="IPR012001">
    <property type="entry name" value="Thiamin_PyroP_enz_TPP-bd_dom"/>
</dbReference>
<evidence type="ECO:0000313" key="7">
    <source>
        <dbReference type="EMBL" id="WMB74381.1"/>
    </source>
</evidence>
<dbReference type="SUPFAM" id="SSF52467">
    <property type="entry name" value="DHS-like NAD/FAD-binding domain"/>
    <property type="match status" value="1"/>
</dbReference>
<dbReference type="PANTHER" id="PTHR18968">
    <property type="entry name" value="THIAMINE PYROPHOSPHATE ENZYMES"/>
    <property type="match status" value="1"/>
</dbReference>
<dbReference type="InterPro" id="IPR045229">
    <property type="entry name" value="TPP_enz"/>
</dbReference>